<dbReference type="Proteomes" id="UP000326903">
    <property type="component" value="Unassembled WGS sequence"/>
</dbReference>
<dbReference type="EMBL" id="VYQF01000003">
    <property type="protein sequence ID" value="KAA9038382.1"/>
    <property type="molecule type" value="Genomic_DNA"/>
</dbReference>
<keyword evidence="3" id="KW-1185">Reference proteome</keyword>
<evidence type="ECO:0000313" key="2">
    <source>
        <dbReference type="EMBL" id="KAA9038382.1"/>
    </source>
</evidence>
<name>A0A5J5IEX8_9BACT</name>
<gene>
    <name evidence="2" type="ORF">FW778_12475</name>
</gene>
<comment type="caution">
    <text evidence="2">The sequence shown here is derived from an EMBL/GenBank/DDBJ whole genome shotgun (WGS) entry which is preliminary data.</text>
</comment>
<sequence length="179" mass="20244">MKTILISRVSSLVLSTLFAANLFAQKDFSNLSAYRYVTDQFNAGNLSTHNYSRDNTAVSEKVLYHFGKKFKNVNKARWELVDNNYLARFLKDGISTQILFNKNGKVLYTILYATGEILPNSVKNIVTDNYKNYRITSVAKISEAGYKIWIVKLASNKSYAAVAVEDGTIQEIESFQKAN</sequence>
<evidence type="ECO:0000256" key="1">
    <source>
        <dbReference type="SAM" id="SignalP"/>
    </source>
</evidence>
<keyword evidence="1" id="KW-0732">Signal</keyword>
<dbReference type="SUPFAM" id="SSF160574">
    <property type="entry name" value="BT0923-like"/>
    <property type="match status" value="1"/>
</dbReference>
<protein>
    <submittedName>
        <fullName evidence="2">Uncharacterized protein</fullName>
    </submittedName>
</protein>
<feature type="chain" id="PRO_5023879222" evidence="1">
    <location>
        <begin position="20"/>
        <end position="179"/>
    </location>
</feature>
<dbReference type="AlphaFoldDB" id="A0A5J5IEX8"/>
<reference evidence="2 3" key="1">
    <citation type="submission" date="2019-09" db="EMBL/GenBank/DDBJ databases">
        <title>Draft genome sequence of Ginsengibacter sp. BR5-29.</title>
        <authorList>
            <person name="Im W.-T."/>
        </authorList>
    </citation>
    <scope>NUCLEOTIDE SEQUENCE [LARGE SCALE GENOMIC DNA]</scope>
    <source>
        <strain evidence="2 3">BR5-29</strain>
    </source>
</reference>
<evidence type="ECO:0000313" key="3">
    <source>
        <dbReference type="Proteomes" id="UP000326903"/>
    </source>
</evidence>
<feature type="signal peptide" evidence="1">
    <location>
        <begin position="1"/>
        <end position="19"/>
    </location>
</feature>
<dbReference type="Gene3D" id="3.10.450.360">
    <property type="match status" value="1"/>
</dbReference>
<proteinExistence type="predicted"/>
<dbReference type="RefSeq" id="WP_150415057.1">
    <property type="nucleotide sequence ID" value="NZ_VYQF01000003.1"/>
</dbReference>
<accession>A0A5J5IEX8</accession>
<organism evidence="2 3">
    <name type="scientific">Ginsengibacter hankyongi</name>
    <dbReference type="NCBI Taxonomy" id="2607284"/>
    <lineage>
        <taxon>Bacteria</taxon>
        <taxon>Pseudomonadati</taxon>
        <taxon>Bacteroidota</taxon>
        <taxon>Chitinophagia</taxon>
        <taxon>Chitinophagales</taxon>
        <taxon>Chitinophagaceae</taxon>
        <taxon>Ginsengibacter</taxon>
    </lineage>
</organism>